<reference evidence="1 2" key="1">
    <citation type="submission" date="2019-11" db="EMBL/GenBank/DDBJ databases">
        <authorList>
            <person name="Dong K."/>
        </authorList>
    </citation>
    <scope>NUCLEOTIDE SEQUENCE [LARGE SCALE GENOMIC DNA]</scope>
    <source>
        <strain evidence="1 2">NBRC 112902</strain>
    </source>
</reference>
<name>A0A844HUH9_9RHOB</name>
<comment type="caution">
    <text evidence="1">The sequence shown here is derived from an EMBL/GenBank/DDBJ whole genome shotgun (WGS) entry which is preliminary data.</text>
</comment>
<evidence type="ECO:0000313" key="2">
    <source>
        <dbReference type="Proteomes" id="UP000449846"/>
    </source>
</evidence>
<dbReference type="EMBL" id="WMIG01000013">
    <property type="protein sequence ID" value="MTH61162.1"/>
    <property type="molecule type" value="Genomic_DNA"/>
</dbReference>
<keyword evidence="2" id="KW-1185">Reference proteome</keyword>
<organism evidence="1 2">
    <name type="scientific">Paracoccus litorisediminis</name>
    <dbReference type="NCBI Taxonomy" id="2006130"/>
    <lineage>
        <taxon>Bacteria</taxon>
        <taxon>Pseudomonadati</taxon>
        <taxon>Pseudomonadota</taxon>
        <taxon>Alphaproteobacteria</taxon>
        <taxon>Rhodobacterales</taxon>
        <taxon>Paracoccaceae</taxon>
        <taxon>Paracoccus</taxon>
    </lineage>
</organism>
<proteinExistence type="predicted"/>
<protein>
    <submittedName>
        <fullName evidence="1">Uncharacterized protein</fullName>
    </submittedName>
</protein>
<dbReference type="RefSeq" id="WP_155041104.1">
    <property type="nucleotide sequence ID" value="NZ_WMIG01000013.1"/>
</dbReference>
<dbReference type="OrthoDB" id="9876791at2"/>
<accession>A0A844HUH9</accession>
<evidence type="ECO:0000313" key="1">
    <source>
        <dbReference type="EMBL" id="MTH61162.1"/>
    </source>
</evidence>
<sequence>MGIRMKVAVGYGLDLTGLNTEFISDFANMECADLFSAFVAGALASAEERDDLQDKMSIGFAMGTPHHQPEEPPPSAFYQVTEYDREFAFADKLLLYPLGYKKSWSRYGNHLDAFIHEAYQKPGEFDLVSEWREKPGTLYPFSGSLMRANPEKPLGIETYWVPCYMDRPEHRDAAPAPPMHLWHMIRHLELTRTDAETTAAFLSLRPTFMRWWS</sequence>
<dbReference type="AlphaFoldDB" id="A0A844HUH9"/>
<gene>
    <name evidence="1" type="ORF">GL300_18285</name>
</gene>
<dbReference type="Proteomes" id="UP000449846">
    <property type="component" value="Unassembled WGS sequence"/>
</dbReference>